<gene>
    <name evidence="1" type="ORF">NDU88_006104</name>
</gene>
<protein>
    <submittedName>
        <fullName evidence="1">Uncharacterized protein</fullName>
    </submittedName>
</protein>
<proteinExistence type="predicted"/>
<dbReference type="EMBL" id="JANPWB010000001">
    <property type="protein sequence ID" value="KAJ1218526.1"/>
    <property type="molecule type" value="Genomic_DNA"/>
</dbReference>
<dbReference type="Proteomes" id="UP001066276">
    <property type="component" value="Chromosome 1_1"/>
</dbReference>
<comment type="caution">
    <text evidence="1">The sequence shown here is derived from an EMBL/GenBank/DDBJ whole genome shotgun (WGS) entry which is preliminary data.</text>
</comment>
<reference evidence="1" key="1">
    <citation type="journal article" date="2022" name="bioRxiv">
        <title>Sequencing and chromosome-scale assembly of the giantPleurodeles waltlgenome.</title>
        <authorList>
            <person name="Brown T."/>
            <person name="Elewa A."/>
            <person name="Iarovenko S."/>
            <person name="Subramanian E."/>
            <person name="Araus A.J."/>
            <person name="Petzold A."/>
            <person name="Susuki M."/>
            <person name="Suzuki K.-i.T."/>
            <person name="Hayashi T."/>
            <person name="Toyoda A."/>
            <person name="Oliveira C."/>
            <person name="Osipova E."/>
            <person name="Leigh N.D."/>
            <person name="Simon A."/>
            <person name="Yun M.H."/>
        </authorList>
    </citation>
    <scope>NUCLEOTIDE SEQUENCE</scope>
    <source>
        <strain evidence="1">20211129_DDA</strain>
        <tissue evidence="1">Liver</tissue>
    </source>
</reference>
<evidence type="ECO:0000313" key="1">
    <source>
        <dbReference type="EMBL" id="KAJ1218526.1"/>
    </source>
</evidence>
<dbReference type="AlphaFoldDB" id="A0AAV7X085"/>
<organism evidence="1 2">
    <name type="scientific">Pleurodeles waltl</name>
    <name type="common">Iberian ribbed newt</name>
    <dbReference type="NCBI Taxonomy" id="8319"/>
    <lineage>
        <taxon>Eukaryota</taxon>
        <taxon>Metazoa</taxon>
        <taxon>Chordata</taxon>
        <taxon>Craniata</taxon>
        <taxon>Vertebrata</taxon>
        <taxon>Euteleostomi</taxon>
        <taxon>Amphibia</taxon>
        <taxon>Batrachia</taxon>
        <taxon>Caudata</taxon>
        <taxon>Salamandroidea</taxon>
        <taxon>Salamandridae</taxon>
        <taxon>Pleurodelinae</taxon>
        <taxon>Pleurodeles</taxon>
    </lineage>
</organism>
<evidence type="ECO:0000313" key="2">
    <source>
        <dbReference type="Proteomes" id="UP001066276"/>
    </source>
</evidence>
<accession>A0AAV7X085</accession>
<sequence length="193" mass="20783">MPPSRLLTTLATPGPSLGRVRYARLPPGGAASSLQCSAGPHTRGLCVQCREQLAWLYDSRKGTRGSLGFEETSQPTCQERCILLFGGDLPTPKQSGTACWADHTSSLCRGDLTRHLLLQQTVRVALWDVDAGQLTQHTRAVNILVASVTHATCRFIEIPATTPKMAREHTDTFISALGPCLALGTEGGLQYNV</sequence>
<name>A0AAV7X085_PLEWA</name>
<keyword evidence="2" id="KW-1185">Reference proteome</keyword>